<dbReference type="EMBL" id="PJQM01006548">
    <property type="protein sequence ID" value="RCH79490.1"/>
    <property type="molecule type" value="Genomic_DNA"/>
</dbReference>
<evidence type="ECO:0000313" key="2">
    <source>
        <dbReference type="Proteomes" id="UP000253551"/>
    </source>
</evidence>
<feature type="non-terminal residue" evidence="1">
    <location>
        <position position="53"/>
    </location>
</feature>
<sequence length="53" mass="6353">HVDQHGDFLEVSRDSSWVVSSENVSERFQQFRRHCIENSGKYVDVDRFFNHLL</sequence>
<accession>A0A367IP63</accession>
<organism evidence="1 2">
    <name type="scientific">Rhizopus stolonifer</name>
    <name type="common">Rhizopus nigricans</name>
    <dbReference type="NCBI Taxonomy" id="4846"/>
    <lineage>
        <taxon>Eukaryota</taxon>
        <taxon>Fungi</taxon>
        <taxon>Fungi incertae sedis</taxon>
        <taxon>Mucoromycota</taxon>
        <taxon>Mucoromycotina</taxon>
        <taxon>Mucoromycetes</taxon>
        <taxon>Mucorales</taxon>
        <taxon>Mucorineae</taxon>
        <taxon>Rhizopodaceae</taxon>
        <taxon>Rhizopus</taxon>
    </lineage>
</organism>
<dbReference type="Proteomes" id="UP000253551">
    <property type="component" value="Unassembled WGS sequence"/>
</dbReference>
<keyword evidence="2" id="KW-1185">Reference proteome</keyword>
<proteinExistence type="predicted"/>
<reference evidence="1 2" key="1">
    <citation type="journal article" date="2018" name="G3 (Bethesda)">
        <title>Phylogenetic and Phylogenomic Definition of Rhizopus Species.</title>
        <authorList>
            <person name="Gryganskyi A.P."/>
            <person name="Golan J."/>
            <person name="Dolatabadi S."/>
            <person name="Mondo S."/>
            <person name="Robb S."/>
            <person name="Idnurm A."/>
            <person name="Muszewska A."/>
            <person name="Steczkiewicz K."/>
            <person name="Masonjones S."/>
            <person name="Liao H.L."/>
            <person name="Gajdeczka M.T."/>
            <person name="Anike F."/>
            <person name="Vuek A."/>
            <person name="Anishchenko I.M."/>
            <person name="Voigt K."/>
            <person name="de Hoog G.S."/>
            <person name="Smith M.E."/>
            <person name="Heitman J."/>
            <person name="Vilgalys R."/>
            <person name="Stajich J.E."/>
        </authorList>
    </citation>
    <scope>NUCLEOTIDE SEQUENCE [LARGE SCALE GENOMIC DNA]</scope>
    <source>
        <strain evidence="1 2">LSU 92-RS-03</strain>
    </source>
</reference>
<evidence type="ECO:0000313" key="1">
    <source>
        <dbReference type="EMBL" id="RCH79490.1"/>
    </source>
</evidence>
<gene>
    <name evidence="1" type="ORF">CU098_008270</name>
</gene>
<feature type="non-terminal residue" evidence="1">
    <location>
        <position position="1"/>
    </location>
</feature>
<protein>
    <submittedName>
        <fullName evidence="1">Uncharacterized protein</fullName>
    </submittedName>
</protein>
<dbReference type="AlphaFoldDB" id="A0A367IP63"/>
<name>A0A367IP63_RHIST</name>
<comment type="caution">
    <text evidence="1">The sequence shown here is derived from an EMBL/GenBank/DDBJ whole genome shotgun (WGS) entry which is preliminary data.</text>
</comment>